<dbReference type="Pfam" id="PF04905">
    <property type="entry name" value="NCD2"/>
    <property type="match status" value="1"/>
</dbReference>
<evidence type="ECO:0000313" key="10">
    <source>
        <dbReference type="EnsemblMetazoa" id="XP_038078372.1"/>
    </source>
</evidence>
<evidence type="ECO:0000256" key="5">
    <source>
        <dbReference type="ARBA" id="ARBA00023163"/>
    </source>
</evidence>
<keyword evidence="3" id="KW-0678">Repressor</keyword>
<dbReference type="PANTHER" id="PTHR12623:SF10">
    <property type="entry name" value="NGFI-A-BINDING PROTEIN HOMOLOG"/>
    <property type="match status" value="1"/>
</dbReference>
<feature type="domain" description="Nab N-terminal" evidence="8">
    <location>
        <begin position="16"/>
        <end position="90"/>
    </location>
</feature>
<feature type="compositionally biased region" description="Polar residues" evidence="7">
    <location>
        <begin position="471"/>
        <end position="480"/>
    </location>
</feature>
<evidence type="ECO:0000256" key="2">
    <source>
        <dbReference type="ARBA" id="ARBA00008864"/>
    </source>
</evidence>
<name>A0A914BS82_PATMI</name>
<dbReference type="OMA" id="SLMQEQN"/>
<dbReference type="OrthoDB" id="10028556at2759"/>
<dbReference type="EnsemblMetazoa" id="XM_038222444.1">
    <property type="protein sequence ID" value="XP_038078372.1"/>
    <property type="gene ID" value="LOC119745822"/>
</dbReference>
<protein>
    <submittedName>
        <fullName evidence="10">Uncharacterized protein</fullName>
    </submittedName>
</protein>
<accession>A0A914BS82</accession>
<dbReference type="RefSeq" id="XP_038078372.1">
    <property type="nucleotide sequence ID" value="XM_038222444.1"/>
</dbReference>
<comment type="subcellular location">
    <subcellularLocation>
        <location evidence="1">Nucleus</location>
    </subcellularLocation>
</comment>
<organism evidence="10 11">
    <name type="scientific">Patiria miniata</name>
    <name type="common">Bat star</name>
    <name type="synonym">Asterina miniata</name>
    <dbReference type="NCBI Taxonomy" id="46514"/>
    <lineage>
        <taxon>Eukaryota</taxon>
        <taxon>Metazoa</taxon>
        <taxon>Echinodermata</taxon>
        <taxon>Eleutherozoa</taxon>
        <taxon>Asterozoa</taxon>
        <taxon>Asteroidea</taxon>
        <taxon>Valvatacea</taxon>
        <taxon>Valvatida</taxon>
        <taxon>Asterinidae</taxon>
        <taxon>Patiria</taxon>
    </lineage>
</organism>
<evidence type="ECO:0000256" key="1">
    <source>
        <dbReference type="ARBA" id="ARBA00004123"/>
    </source>
</evidence>
<dbReference type="InterPro" id="IPR013761">
    <property type="entry name" value="SAM/pointed_sf"/>
</dbReference>
<feature type="compositionally biased region" description="Polar residues" evidence="7">
    <location>
        <begin position="170"/>
        <end position="188"/>
    </location>
</feature>
<dbReference type="AlphaFoldDB" id="A0A914BS82"/>
<evidence type="ECO:0000256" key="6">
    <source>
        <dbReference type="ARBA" id="ARBA00023242"/>
    </source>
</evidence>
<proteinExistence type="inferred from homology"/>
<dbReference type="GO" id="GO:0045892">
    <property type="term" value="P:negative regulation of DNA-templated transcription"/>
    <property type="evidence" value="ECO:0007669"/>
    <property type="project" value="InterPro"/>
</dbReference>
<feature type="region of interest" description="Disordered" evidence="7">
    <location>
        <begin position="128"/>
        <end position="199"/>
    </location>
</feature>
<keyword evidence="4" id="KW-0805">Transcription regulation</keyword>
<keyword evidence="6" id="KW-0539">Nucleus</keyword>
<dbReference type="Gene3D" id="1.20.120.2010">
    <property type="entry name" value="NAB conserved domain 2"/>
    <property type="match status" value="1"/>
</dbReference>
<evidence type="ECO:0000259" key="9">
    <source>
        <dbReference type="Pfam" id="PF04905"/>
    </source>
</evidence>
<evidence type="ECO:0000256" key="7">
    <source>
        <dbReference type="SAM" id="MobiDB-lite"/>
    </source>
</evidence>
<evidence type="ECO:0000256" key="3">
    <source>
        <dbReference type="ARBA" id="ARBA00022491"/>
    </source>
</evidence>
<dbReference type="GO" id="GO:0005634">
    <property type="term" value="C:nucleus"/>
    <property type="evidence" value="ECO:0007669"/>
    <property type="project" value="UniProtKB-SubCell"/>
</dbReference>
<dbReference type="Proteomes" id="UP000887568">
    <property type="component" value="Unplaced"/>
</dbReference>
<comment type="similarity">
    <text evidence="2">Belongs to the NAB family.</text>
</comment>
<dbReference type="GeneID" id="119745822"/>
<feature type="compositionally biased region" description="Basic and acidic residues" evidence="7">
    <location>
        <begin position="440"/>
        <end position="465"/>
    </location>
</feature>
<feature type="domain" description="NAB co-repressor" evidence="9">
    <location>
        <begin position="202"/>
        <end position="317"/>
    </location>
</feature>
<sequence>MSGMAAHPTNTTPINPSNPSEYQLYQVLERANLLGYFNNFIQQGGDDVTQLCEASNEEFMEILALVGMSSKPLHIRRLQKSLQEWAKENNVPYLHSQAQAATQSQPQLNNMPYASALVGLHPQNQSVGTVGSQWGAGHSSTSGQWNADQHHSSPSESSGQAPPYAHGVSQPASQTLQQGRTSQSNSKGAASDNEECTDPQTLRTVAQRIMGSQKPSLITQTSQNRKLLNSVQHILEMSLDHPQRLQEIQKWAPIYGRFDSKRKDDKPLTAHEISVNEAAIQLCCLDPYLLVQRDRLFPLARQVVRESGYQFKHGHSRSIKVSKSDDRGGHRAKKVKVESGTSSYSEVTTPNPRTVQAEILKLRREERMNEILINLNSIVQKQSDIKASIAAARSEDNIQQVYDLKVQLEKLTTQQLLLMTEQTDLIKRQRRSDRYYVAKARAEEENGDPADRSSPEATPDDHLTDPDWVQRSVSTVQSDSPAIEGARTPSDKQPPKILDNSDLAQSLFIQHTLMDEGLRVAQNYALDARRCVQSARPASENGQPVVKTERQEPDNREEAVNRVAESTITALLSLSSNKKTET</sequence>
<dbReference type="GO" id="GO:0003712">
    <property type="term" value="F:transcription coregulator activity"/>
    <property type="evidence" value="ECO:0007669"/>
    <property type="project" value="InterPro"/>
</dbReference>
<keyword evidence="5" id="KW-0804">Transcription</keyword>
<evidence type="ECO:0000259" key="8">
    <source>
        <dbReference type="Pfam" id="PF04904"/>
    </source>
</evidence>
<feature type="region of interest" description="Disordered" evidence="7">
    <location>
        <begin position="534"/>
        <end position="561"/>
    </location>
</feature>
<evidence type="ECO:0000313" key="11">
    <source>
        <dbReference type="Proteomes" id="UP000887568"/>
    </source>
</evidence>
<feature type="region of interest" description="Disordered" evidence="7">
    <location>
        <begin position="315"/>
        <end position="349"/>
    </location>
</feature>
<dbReference type="Gene3D" id="1.10.150.50">
    <property type="entry name" value="Transcription Factor, Ets-1"/>
    <property type="match status" value="1"/>
</dbReference>
<feature type="compositionally biased region" description="Polar residues" evidence="7">
    <location>
        <begin position="128"/>
        <end position="147"/>
    </location>
</feature>
<keyword evidence="11" id="KW-1185">Reference proteome</keyword>
<feature type="compositionally biased region" description="Polar residues" evidence="7">
    <location>
        <begin position="339"/>
        <end position="349"/>
    </location>
</feature>
<dbReference type="PANTHER" id="PTHR12623">
    <property type="entry name" value="NGFI-A BINDING PROTEIN"/>
    <property type="match status" value="1"/>
</dbReference>
<dbReference type="Pfam" id="PF04904">
    <property type="entry name" value="SAM_NCD1"/>
    <property type="match status" value="1"/>
</dbReference>
<evidence type="ECO:0000256" key="4">
    <source>
        <dbReference type="ARBA" id="ARBA00023015"/>
    </source>
</evidence>
<reference evidence="10" key="1">
    <citation type="submission" date="2022-11" db="UniProtKB">
        <authorList>
            <consortium name="EnsemblMetazoa"/>
        </authorList>
    </citation>
    <scope>IDENTIFICATION</scope>
</reference>
<dbReference type="InterPro" id="IPR006989">
    <property type="entry name" value="NAB_co-repressor_dom"/>
</dbReference>
<feature type="region of interest" description="Disordered" evidence="7">
    <location>
        <begin position="440"/>
        <end position="498"/>
    </location>
</feature>
<dbReference type="InterPro" id="IPR039040">
    <property type="entry name" value="NAB_fam"/>
</dbReference>
<feature type="compositionally biased region" description="Basic and acidic residues" evidence="7">
    <location>
        <begin position="547"/>
        <end position="560"/>
    </location>
</feature>
<dbReference type="InterPro" id="IPR038398">
    <property type="entry name" value="NCD2_sf"/>
</dbReference>
<dbReference type="InterPro" id="IPR006988">
    <property type="entry name" value="Nab_N"/>
</dbReference>